<dbReference type="InterPro" id="IPR017439">
    <property type="entry name" value="Amidohydrolase"/>
</dbReference>
<evidence type="ECO:0000256" key="2">
    <source>
        <dbReference type="PIRSR" id="PIRSR005962-1"/>
    </source>
</evidence>
<dbReference type="SUPFAM" id="SSF53187">
    <property type="entry name" value="Zn-dependent exopeptidases"/>
    <property type="match status" value="1"/>
</dbReference>
<dbReference type="Proteomes" id="UP000198953">
    <property type="component" value="Unassembled WGS sequence"/>
</dbReference>
<evidence type="ECO:0000256" key="1">
    <source>
        <dbReference type="ARBA" id="ARBA00022801"/>
    </source>
</evidence>
<dbReference type="InterPro" id="IPR011650">
    <property type="entry name" value="Peptidase_M20_dimer"/>
</dbReference>
<dbReference type="EMBL" id="FOBF01000007">
    <property type="protein sequence ID" value="SEL84257.1"/>
    <property type="molecule type" value="Genomic_DNA"/>
</dbReference>
<dbReference type="RefSeq" id="WP_236714647.1">
    <property type="nucleotide sequence ID" value="NZ_BBZG01000001.1"/>
</dbReference>
<dbReference type="PANTHER" id="PTHR11014">
    <property type="entry name" value="PEPTIDASE M20 FAMILY MEMBER"/>
    <property type="match status" value="1"/>
</dbReference>
<dbReference type="GO" id="GO:0019877">
    <property type="term" value="P:diaminopimelate biosynthetic process"/>
    <property type="evidence" value="ECO:0007669"/>
    <property type="project" value="UniProtKB-ARBA"/>
</dbReference>
<dbReference type="GO" id="GO:0046872">
    <property type="term" value="F:metal ion binding"/>
    <property type="evidence" value="ECO:0007669"/>
    <property type="project" value="UniProtKB-KW"/>
</dbReference>
<dbReference type="PIRSF" id="PIRSF005962">
    <property type="entry name" value="Pept_M20D_amidohydro"/>
    <property type="match status" value="1"/>
</dbReference>
<accession>A0A1H7TK78</accession>
<evidence type="ECO:0000313" key="6">
    <source>
        <dbReference type="Proteomes" id="UP000198953"/>
    </source>
</evidence>
<feature type="compositionally biased region" description="Basic and acidic residues" evidence="3">
    <location>
        <begin position="9"/>
        <end position="23"/>
    </location>
</feature>
<feature type="binding site" evidence="2">
    <location>
        <position position="191"/>
    </location>
    <ligand>
        <name>Mn(2+)</name>
        <dbReference type="ChEBI" id="CHEBI:29035"/>
        <label>2</label>
    </ligand>
</feature>
<dbReference type="Gene3D" id="3.40.630.10">
    <property type="entry name" value="Zn peptidases"/>
    <property type="match status" value="1"/>
</dbReference>
<organism evidence="5 6">
    <name type="scientific">Nonomuraea pusilla</name>
    <dbReference type="NCBI Taxonomy" id="46177"/>
    <lineage>
        <taxon>Bacteria</taxon>
        <taxon>Bacillati</taxon>
        <taxon>Actinomycetota</taxon>
        <taxon>Actinomycetes</taxon>
        <taxon>Streptosporangiales</taxon>
        <taxon>Streptosporangiaceae</taxon>
        <taxon>Nonomuraea</taxon>
    </lineage>
</organism>
<evidence type="ECO:0000259" key="4">
    <source>
        <dbReference type="Pfam" id="PF07687"/>
    </source>
</evidence>
<dbReference type="CDD" id="cd03886">
    <property type="entry name" value="M20_Acy1"/>
    <property type="match status" value="1"/>
</dbReference>
<dbReference type="InterPro" id="IPR002933">
    <property type="entry name" value="Peptidase_M20"/>
</dbReference>
<feature type="binding site" evidence="2">
    <location>
        <position position="383"/>
    </location>
    <ligand>
        <name>Mn(2+)</name>
        <dbReference type="ChEBI" id="CHEBI:29035"/>
        <label>2</label>
    </ligand>
</feature>
<dbReference type="Gene3D" id="3.30.70.360">
    <property type="match status" value="1"/>
</dbReference>
<feature type="domain" description="Peptidase M20 dimerisation" evidence="4">
    <location>
        <begin position="213"/>
        <end position="310"/>
    </location>
</feature>
<proteinExistence type="predicted"/>
<keyword evidence="2" id="KW-0464">Manganese</keyword>
<feature type="binding site" evidence="2">
    <location>
        <position position="164"/>
    </location>
    <ligand>
        <name>Mn(2+)</name>
        <dbReference type="ChEBI" id="CHEBI:29035"/>
        <label>2</label>
    </ligand>
</feature>
<feature type="binding site" evidence="2">
    <location>
        <position position="126"/>
    </location>
    <ligand>
        <name>Mn(2+)</name>
        <dbReference type="ChEBI" id="CHEBI:29035"/>
        <label>2</label>
    </ligand>
</feature>
<sequence length="425" mass="43772">MTLLNNGGPEHEHHGEHDEHGEVQGDGDVGAMLRAALRAELPAAQALRRELHALPDLSGEEGPTLERVLRLLLPVGRAEHLAGTGAAVRVGGAGPAVAVRGEMDALPIAERTGVPWAAANGAMHACGHDVHMAAMVALARAVARLDAAGVPVAPLLAVLQPREETYPSGALDVLRSGALERHQVTAVIGAHVQPVLRQGTVSCTPGPVNASSDEFHLTVRGAEGHAAYPHLTTDPVVTMAHVILAAQQLVSRVSDPMVPTVVTFGTVSAGTAPNAIPGEAVARGTLRTMSGSWRSELCERFVQVATDVAKAHGCSAEVEILPGEPVLYNDAALAGRAGAWLREHGRTVTEELRSCGADDFAYYGSVVPSLMMFVGVDTAAGLHSPDFLPGEDAVAAVAESMLAGYLAAASGARESLPAGAARAAS</sequence>
<reference evidence="5 6" key="1">
    <citation type="submission" date="2016-10" db="EMBL/GenBank/DDBJ databases">
        <authorList>
            <person name="de Groot N.N."/>
        </authorList>
    </citation>
    <scope>NUCLEOTIDE SEQUENCE [LARGE SCALE GENOMIC DNA]</scope>
    <source>
        <strain evidence="5 6">DSM 43357</strain>
    </source>
</reference>
<dbReference type="Pfam" id="PF01546">
    <property type="entry name" value="Peptidase_M20"/>
    <property type="match status" value="1"/>
</dbReference>
<comment type="cofactor">
    <cofactor evidence="2">
        <name>Mn(2+)</name>
        <dbReference type="ChEBI" id="CHEBI:29035"/>
    </cofactor>
    <text evidence="2">The Mn(2+) ion enhances activity.</text>
</comment>
<feature type="region of interest" description="Disordered" evidence="3">
    <location>
        <begin position="1"/>
        <end position="26"/>
    </location>
</feature>
<dbReference type="PANTHER" id="PTHR11014:SF63">
    <property type="entry name" value="METALLOPEPTIDASE, PUTATIVE (AFU_ORTHOLOGUE AFUA_6G09600)-RELATED"/>
    <property type="match status" value="1"/>
</dbReference>
<name>A0A1H7TK78_9ACTN</name>
<dbReference type="FunFam" id="3.30.70.360:FF:000001">
    <property type="entry name" value="N-acetyldiaminopimelate deacetylase"/>
    <property type="match status" value="1"/>
</dbReference>
<feature type="binding site" evidence="2">
    <location>
        <position position="128"/>
    </location>
    <ligand>
        <name>Mn(2+)</name>
        <dbReference type="ChEBI" id="CHEBI:29035"/>
        <label>2</label>
    </ligand>
</feature>
<gene>
    <name evidence="5" type="ORF">SAMN05660976_03506</name>
</gene>
<dbReference type="AlphaFoldDB" id="A0A1H7TK78"/>
<dbReference type="STRING" id="46177.SAMN05660976_03506"/>
<dbReference type="InterPro" id="IPR036264">
    <property type="entry name" value="Bact_exopeptidase_dim_dom"/>
</dbReference>
<keyword evidence="2" id="KW-0479">Metal-binding</keyword>
<dbReference type="NCBIfam" id="TIGR01891">
    <property type="entry name" value="amidohydrolases"/>
    <property type="match status" value="1"/>
</dbReference>
<dbReference type="GO" id="GO:0050118">
    <property type="term" value="F:N-acetyldiaminopimelate deacetylase activity"/>
    <property type="evidence" value="ECO:0007669"/>
    <property type="project" value="UniProtKB-ARBA"/>
</dbReference>
<dbReference type="SUPFAM" id="SSF55031">
    <property type="entry name" value="Bacterial exopeptidase dimerisation domain"/>
    <property type="match status" value="1"/>
</dbReference>
<keyword evidence="1 5" id="KW-0378">Hydrolase</keyword>
<evidence type="ECO:0000313" key="5">
    <source>
        <dbReference type="EMBL" id="SEL84257.1"/>
    </source>
</evidence>
<protein>
    <submittedName>
        <fullName evidence="5">Amidohydrolase</fullName>
    </submittedName>
</protein>
<keyword evidence="6" id="KW-1185">Reference proteome</keyword>
<evidence type="ECO:0000256" key="3">
    <source>
        <dbReference type="SAM" id="MobiDB-lite"/>
    </source>
</evidence>
<dbReference type="Pfam" id="PF07687">
    <property type="entry name" value="M20_dimer"/>
    <property type="match status" value="1"/>
</dbReference>